<sequence length="273" mass="30201">MKRQNVMILVFQILLLTLTQIASAETIEPQLDLTGGQCRESEIINTTSTYYTNILTVLSNLRSSSSAEHFLNTSVGLGSNRVNGYYVCRPDVSLDTCEACVNATITTIDEFCFDRKEATIWYDECMIRYTNNSVSATEGNGTDPWHFNYSTFNVSATDGFPALVNTTMRGLISEAVSPDNVHKFFAHGKENFTSFEGFFGMVLCRPDMTVEACESCLLTALGRIPSCCVDSLSTWTTIMLPNCQLRYDTAQFIFDDLPLLSPSSTLPTPAPSP</sequence>
<keyword evidence="1 3" id="KW-0732">Signal</keyword>
<evidence type="ECO:0000259" key="4">
    <source>
        <dbReference type="PROSITE" id="PS51473"/>
    </source>
</evidence>
<evidence type="ECO:0000313" key="5">
    <source>
        <dbReference type="Proteomes" id="UP000813463"/>
    </source>
</evidence>
<feature type="signal peptide" evidence="3">
    <location>
        <begin position="1"/>
        <end position="24"/>
    </location>
</feature>
<dbReference type="RefSeq" id="XP_021836227.1">
    <property type="nucleotide sequence ID" value="XM_021980535.2"/>
</dbReference>
<feature type="domain" description="Gnk2-homologous" evidence="4">
    <location>
        <begin position="32"/>
        <end position="134"/>
    </location>
</feature>
<dbReference type="OrthoDB" id="1909574at2759"/>
<dbReference type="Gene3D" id="3.30.430.20">
    <property type="entry name" value="Gnk2 domain, C-X8-C-X2-C motif"/>
    <property type="match status" value="2"/>
</dbReference>
<protein>
    <submittedName>
        <fullName evidence="6">Cysteine-rich repeat secretory protein 4-like</fullName>
    </submittedName>
</protein>
<accession>A0A9R0HSL7</accession>
<dbReference type="KEGG" id="soe:110775939"/>
<organism evidence="5 6">
    <name type="scientific">Spinacia oleracea</name>
    <name type="common">Spinach</name>
    <dbReference type="NCBI Taxonomy" id="3562"/>
    <lineage>
        <taxon>Eukaryota</taxon>
        <taxon>Viridiplantae</taxon>
        <taxon>Streptophyta</taxon>
        <taxon>Embryophyta</taxon>
        <taxon>Tracheophyta</taxon>
        <taxon>Spermatophyta</taxon>
        <taxon>Magnoliopsida</taxon>
        <taxon>eudicotyledons</taxon>
        <taxon>Gunneridae</taxon>
        <taxon>Pentapetalae</taxon>
        <taxon>Caryophyllales</taxon>
        <taxon>Chenopodiaceae</taxon>
        <taxon>Chenopodioideae</taxon>
        <taxon>Anserineae</taxon>
        <taxon>Spinacia</taxon>
    </lineage>
</organism>
<gene>
    <name evidence="6" type="primary">LOC110775939</name>
</gene>
<dbReference type="Proteomes" id="UP000813463">
    <property type="component" value="Chromosome 6"/>
</dbReference>
<dbReference type="Pfam" id="PF01657">
    <property type="entry name" value="Stress-antifung"/>
    <property type="match status" value="2"/>
</dbReference>
<name>A0A9R0HSL7_SPIOL</name>
<evidence type="ECO:0000256" key="2">
    <source>
        <dbReference type="ARBA" id="ARBA00022737"/>
    </source>
</evidence>
<feature type="domain" description="Gnk2-homologous" evidence="4">
    <location>
        <begin position="142"/>
        <end position="252"/>
    </location>
</feature>
<dbReference type="PANTHER" id="PTHR32099">
    <property type="entry name" value="CYSTEINE-RICH REPEAT SECRETORY PROTEIN"/>
    <property type="match status" value="1"/>
</dbReference>
<proteinExistence type="predicted"/>
<keyword evidence="2" id="KW-0677">Repeat</keyword>
<dbReference type="GeneID" id="110775939"/>
<dbReference type="InterPro" id="IPR038408">
    <property type="entry name" value="GNK2_sf"/>
</dbReference>
<dbReference type="InterPro" id="IPR002902">
    <property type="entry name" value="GNK2"/>
</dbReference>
<keyword evidence="5" id="KW-1185">Reference proteome</keyword>
<evidence type="ECO:0000313" key="6">
    <source>
        <dbReference type="RefSeq" id="XP_021836227.1"/>
    </source>
</evidence>
<evidence type="ECO:0000256" key="3">
    <source>
        <dbReference type="SAM" id="SignalP"/>
    </source>
</evidence>
<feature type="chain" id="PRO_5040403672" evidence="3">
    <location>
        <begin position="25"/>
        <end position="273"/>
    </location>
</feature>
<dbReference type="PROSITE" id="PS51473">
    <property type="entry name" value="GNK2"/>
    <property type="match status" value="2"/>
</dbReference>
<dbReference type="CDD" id="cd23509">
    <property type="entry name" value="Gnk2-like"/>
    <property type="match status" value="2"/>
</dbReference>
<reference evidence="5" key="1">
    <citation type="journal article" date="2021" name="Nat. Commun.">
        <title>Genomic analyses provide insights into spinach domestication and the genetic basis of agronomic traits.</title>
        <authorList>
            <person name="Cai X."/>
            <person name="Sun X."/>
            <person name="Xu C."/>
            <person name="Sun H."/>
            <person name="Wang X."/>
            <person name="Ge C."/>
            <person name="Zhang Z."/>
            <person name="Wang Q."/>
            <person name="Fei Z."/>
            <person name="Jiao C."/>
            <person name="Wang Q."/>
        </authorList>
    </citation>
    <scope>NUCLEOTIDE SEQUENCE [LARGE SCALE GENOMIC DNA]</scope>
    <source>
        <strain evidence="5">cv. Varoflay</strain>
    </source>
</reference>
<dbReference type="AlphaFoldDB" id="A0A9R0HSL7"/>
<dbReference type="PANTHER" id="PTHR32099:SF42">
    <property type="entry name" value="CYSTEINE-RICH RECEPTOR-LIKE PROTEIN KINASE 9-RELATED"/>
    <property type="match status" value="1"/>
</dbReference>
<reference evidence="6" key="2">
    <citation type="submission" date="2025-08" db="UniProtKB">
        <authorList>
            <consortium name="RefSeq"/>
        </authorList>
    </citation>
    <scope>IDENTIFICATION</scope>
    <source>
        <tissue evidence="6">Leaf</tissue>
    </source>
</reference>
<evidence type="ECO:0000256" key="1">
    <source>
        <dbReference type="ARBA" id="ARBA00022729"/>
    </source>
</evidence>